<dbReference type="PROSITE" id="PS50012">
    <property type="entry name" value="RCC1_3"/>
    <property type="match status" value="2"/>
</dbReference>
<dbReference type="Proteomes" id="UP001165063">
    <property type="component" value="Unassembled WGS sequence"/>
</dbReference>
<protein>
    <submittedName>
        <fullName evidence="3">Unnamed protein product</fullName>
    </submittedName>
</protein>
<feature type="repeat" description="RCC1" evidence="2">
    <location>
        <begin position="138"/>
        <end position="205"/>
    </location>
</feature>
<dbReference type="InterPro" id="IPR051210">
    <property type="entry name" value="Ub_ligase/GEF_domain"/>
</dbReference>
<dbReference type="OrthoDB" id="61110at2759"/>
<dbReference type="PANTHER" id="PTHR22870">
    <property type="entry name" value="REGULATOR OF CHROMOSOME CONDENSATION"/>
    <property type="match status" value="1"/>
</dbReference>
<dbReference type="InterPro" id="IPR009091">
    <property type="entry name" value="RCC1/BLIP-II"/>
</dbReference>
<dbReference type="AlphaFoldDB" id="A0A9W6T6F0"/>
<accession>A0A9W6T6F0</accession>
<gene>
    <name evidence="3" type="ORF">Amon01_000990700</name>
</gene>
<dbReference type="EMBL" id="BSXU01014420">
    <property type="protein sequence ID" value="GME80823.1"/>
    <property type="molecule type" value="Genomic_DNA"/>
</dbReference>
<evidence type="ECO:0000313" key="4">
    <source>
        <dbReference type="Proteomes" id="UP001165063"/>
    </source>
</evidence>
<feature type="repeat" description="RCC1" evidence="2">
    <location>
        <begin position="75"/>
        <end position="137"/>
    </location>
</feature>
<keyword evidence="1" id="KW-0677">Repeat</keyword>
<dbReference type="Pfam" id="PF13540">
    <property type="entry name" value="RCC1_2"/>
    <property type="match status" value="1"/>
</dbReference>
<organism evidence="3 4">
    <name type="scientific">Ambrosiozyma monospora</name>
    <name type="common">Yeast</name>
    <name type="synonym">Endomycopsis monosporus</name>
    <dbReference type="NCBI Taxonomy" id="43982"/>
    <lineage>
        <taxon>Eukaryota</taxon>
        <taxon>Fungi</taxon>
        <taxon>Dikarya</taxon>
        <taxon>Ascomycota</taxon>
        <taxon>Saccharomycotina</taxon>
        <taxon>Pichiomycetes</taxon>
        <taxon>Pichiales</taxon>
        <taxon>Pichiaceae</taxon>
        <taxon>Ambrosiozyma</taxon>
    </lineage>
</organism>
<dbReference type="PANTHER" id="PTHR22870:SF408">
    <property type="entry name" value="OS09G0560450 PROTEIN"/>
    <property type="match status" value="1"/>
</dbReference>
<comment type="caution">
    <text evidence="3">The sequence shown here is derived from an EMBL/GenBank/DDBJ whole genome shotgun (WGS) entry which is preliminary data.</text>
</comment>
<evidence type="ECO:0000256" key="2">
    <source>
        <dbReference type="PROSITE-ProRule" id="PRU00235"/>
    </source>
</evidence>
<reference evidence="3" key="1">
    <citation type="submission" date="2023-04" db="EMBL/GenBank/DDBJ databases">
        <title>Ambrosiozyma monospora NBRC 1965.</title>
        <authorList>
            <person name="Ichikawa N."/>
            <person name="Sato H."/>
            <person name="Tonouchi N."/>
        </authorList>
    </citation>
    <scope>NUCLEOTIDE SEQUENCE</scope>
    <source>
        <strain evidence="3">NBRC 1965</strain>
    </source>
</reference>
<evidence type="ECO:0000256" key="1">
    <source>
        <dbReference type="ARBA" id="ARBA00022737"/>
    </source>
</evidence>
<evidence type="ECO:0000313" key="3">
    <source>
        <dbReference type="EMBL" id="GME80823.1"/>
    </source>
</evidence>
<keyword evidence="4" id="KW-1185">Reference proteome</keyword>
<name>A0A9W6T6F0_AMBMO</name>
<proteinExistence type="predicted"/>
<dbReference type="Gene3D" id="2.130.10.30">
    <property type="entry name" value="Regulator of chromosome condensation 1/beta-lactamase-inhibitor protein II"/>
    <property type="match status" value="1"/>
</dbReference>
<sequence>MTQWWITYFDDEDDEDDDEDDVVDADMDNEVDDDVSRYSIVPWYMYQLTHFHDYANAHRVDEFSSKNPKFVRISGHFHNFAAVTDDGQLLLGNLESDAPQIIDELQPASLNSADDGKRPGIVSVAVGGEHYLALNEKGEVYSWGIETATSGACGLGTMDEVIKKGWGHSYPDLRIPKPHKVEFGDGLIALDVCASGWHSGALVSRL</sequence>
<dbReference type="InterPro" id="IPR000408">
    <property type="entry name" value="Reg_chr_condens"/>
</dbReference>
<dbReference type="SUPFAM" id="SSF50985">
    <property type="entry name" value="RCC1/BLIP-II"/>
    <property type="match status" value="1"/>
</dbReference>